<comment type="caution">
    <text evidence="2">The sequence shown here is derived from an EMBL/GenBank/DDBJ whole genome shotgun (WGS) entry which is preliminary data.</text>
</comment>
<accession>A0A5M6ZJ83</accession>
<dbReference type="Pfam" id="PF10003">
    <property type="entry name" value="DUF2244"/>
    <property type="match status" value="1"/>
</dbReference>
<evidence type="ECO:0000313" key="3">
    <source>
        <dbReference type="Proteomes" id="UP000325122"/>
    </source>
</evidence>
<keyword evidence="1" id="KW-0472">Membrane</keyword>
<proteinExistence type="predicted"/>
<dbReference type="AlphaFoldDB" id="A0A5M6ZJ83"/>
<sequence>MERRRIYETWPSEAPPEPLAAGERLYLDAQVRPNRSLPNWGFYALMAAIALVSFTAGIAFMLIGAWPVLGFFGLDVALIWLAFRLSYRDGRRLETIQITKHEIRVGRRYPTGHQTWFRLPRAWTRVEIAGEGEPDVQARLTAKGKSLIIGSMLSGPERESLAAAVREAIEAAGQAPLAQESGGGAPV</sequence>
<feature type="transmembrane region" description="Helical" evidence="1">
    <location>
        <begin position="69"/>
        <end position="87"/>
    </location>
</feature>
<keyword evidence="1" id="KW-1133">Transmembrane helix</keyword>
<dbReference type="Proteomes" id="UP000325122">
    <property type="component" value="Unassembled WGS sequence"/>
</dbReference>
<dbReference type="PIRSF" id="PIRSF032162">
    <property type="entry name" value="UCP032162_imp"/>
    <property type="match status" value="1"/>
</dbReference>
<name>A0A5M6ZJ83_9PROT</name>
<reference evidence="2 3" key="1">
    <citation type="submission" date="2019-09" db="EMBL/GenBank/DDBJ databases">
        <authorList>
            <person name="Kevbrin V."/>
            <person name="Grouzdev D.S."/>
        </authorList>
    </citation>
    <scope>NUCLEOTIDE SEQUENCE [LARGE SCALE GENOMIC DNA]</scope>
    <source>
        <strain evidence="2 3">G-192</strain>
    </source>
</reference>
<organism evidence="2 3">
    <name type="scientific">Alkalicaulis satelles</name>
    <dbReference type="NCBI Taxonomy" id="2609175"/>
    <lineage>
        <taxon>Bacteria</taxon>
        <taxon>Pseudomonadati</taxon>
        <taxon>Pseudomonadota</taxon>
        <taxon>Alphaproteobacteria</taxon>
        <taxon>Maricaulales</taxon>
        <taxon>Maricaulaceae</taxon>
        <taxon>Alkalicaulis</taxon>
    </lineage>
</organism>
<evidence type="ECO:0000256" key="1">
    <source>
        <dbReference type="SAM" id="Phobius"/>
    </source>
</evidence>
<gene>
    <name evidence="2" type="ORF">F1654_08370</name>
</gene>
<dbReference type="InterPro" id="IPR016990">
    <property type="entry name" value="UCP032162_TM"/>
</dbReference>
<evidence type="ECO:0000313" key="2">
    <source>
        <dbReference type="EMBL" id="KAA5803804.1"/>
    </source>
</evidence>
<protein>
    <submittedName>
        <fullName evidence="2">DUF2244 domain-containing protein</fullName>
    </submittedName>
</protein>
<feature type="transmembrane region" description="Helical" evidence="1">
    <location>
        <begin position="40"/>
        <end position="63"/>
    </location>
</feature>
<dbReference type="RefSeq" id="WP_150023072.1">
    <property type="nucleotide sequence ID" value="NZ_VWOJ01000002.1"/>
</dbReference>
<dbReference type="InterPro" id="IPR019253">
    <property type="entry name" value="DUF2244_TM"/>
</dbReference>
<dbReference type="EMBL" id="VWOJ01000002">
    <property type="protein sequence ID" value="KAA5803804.1"/>
    <property type="molecule type" value="Genomic_DNA"/>
</dbReference>
<keyword evidence="3" id="KW-1185">Reference proteome</keyword>
<keyword evidence="1" id="KW-0812">Transmembrane</keyword>